<gene>
    <name evidence="1" type="ORF">EVAR_103088_1</name>
</gene>
<sequence>MFSSYLTADKPVVLMEARMCFQSLMRIAIYENTRLGGAAIEGARARCGAVRGTNTSKMHAGISRGGGTYRLFVTSHKCERRPRSNKGAGFFRKKMILNLIKSPSRWTSGRERLMNICARSPRAGARPALGARHVALS</sequence>
<evidence type="ECO:0000313" key="2">
    <source>
        <dbReference type="Proteomes" id="UP000299102"/>
    </source>
</evidence>
<name>A0A4C1WNS7_EUMVA</name>
<dbReference type="Proteomes" id="UP000299102">
    <property type="component" value="Unassembled WGS sequence"/>
</dbReference>
<reference evidence="1 2" key="1">
    <citation type="journal article" date="2019" name="Commun. Biol.">
        <title>The bagworm genome reveals a unique fibroin gene that provides high tensile strength.</title>
        <authorList>
            <person name="Kono N."/>
            <person name="Nakamura H."/>
            <person name="Ohtoshi R."/>
            <person name="Tomita M."/>
            <person name="Numata K."/>
            <person name="Arakawa K."/>
        </authorList>
    </citation>
    <scope>NUCLEOTIDE SEQUENCE [LARGE SCALE GENOMIC DNA]</scope>
</reference>
<organism evidence="1 2">
    <name type="scientific">Eumeta variegata</name>
    <name type="common">Bagworm moth</name>
    <name type="synonym">Eumeta japonica</name>
    <dbReference type="NCBI Taxonomy" id="151549"/>
    <lineage>
        <taxon>Eukaryota</taxon>
        <taxon>Metazoa</taxon>
        <taxon>Ecdysozoa</taxon>
        <taxon>Arthropoda</taxon>
        <taxon>Hexapoda</taxon>
        <taxon>Insecta</taxon>
        <taxon>Pterygota</taxon>
        <taxon>Neoptera</taxon>
        <taxon>Endopterygota</taxon>
        <taxon>Lepidoptera</taxon>
        <taxon>Glossata</taxon>
        <taxon>Ditrysia</taxon>
        <taxon>Tineoidea</taxon>
        <taxon>Psychidae</taxon>
        <taxon>Oiketicinae</taxon>
        <taxon>Eumeta</taxon>
    </lineage>
</organism>
<accession>A0A4C1WNS7</accession>
<proteinExistence type="predicted"/>
<comment type="caution">
    <text evidence="1">The sequence shown here is derived from an EMBL/GenBank/DDBJ whole genome shotgun (WGS) entry which is preliminary data.</text>
</comment>
<dbReference type="OrthoDB" id="7461319at2759"/>
<keyword evidence="2" id="KW-1185">Reference proteome</keyword>
<protein>
    <submittedName>
        <fullName evidence="1">Uncharacterized protein</fullName>
    </submittedName>
</protein>
<dbReference type="EMBL" id="BGZK01000607">
    <property type="protein sequence ID" value="GBP52653.1"/>
    <property type="molecule type" value="Genomic_DNA"/>
</dbReference>
<dbReference type="AlphaFoldDB" id="A0A4C1WNS7"/>
<evidence type="ECO:0000313" key="1">
    <source>
        <dbReference type="EMBL" id="GBP52653.1"/>
    </source>
</evidence>